<gene>
    <name evidence="2" type="ORF">F9L06_24970</name>
</gene>
<evidence type="ECO:0000256" key="1">
    <source>
        <dbReference type="SAM" id="MobiDB-lite"/>
    </source>
</evidence>
<dbReference type="GO" id="GO:0051213">
    <property type="term" value="F:dioxygenase activity"/>
    <property type="evidence" value="ECO:0007669"/>
    <property type="project" value="InterPro"/>
</dbReference>
<sequence>MSNIATARPSYFTGATEKSWAPLLISKSEIDLEVERLLDEVGKAEDRAASFVHPRATDGVPSLTPVTEVSVNVLKPGERTAPRRGNYSLIETTISGRGTVHAGGAFLVEEHDVWTVPAMQVYSRVNTGTTPWVWLTYSNSAILRRTGGYWDETLPEGTMDIAKKAIVSTSKEVAEKYTSLNAPSHILPTSGANLRGYEFLTDIEPVRNPALHWAWKDMAPYLPIHAGDNNDPAKRGIWLMYNPATERRQGTTPNHFATYGGAAPGTPPYKGKRGHFHISASINYHIRGYGYSLVGGERIDWKQGDLLFSAPSWVEHAHYHGEEGWTVLTVQDHPLHISMGSLLWQENPDDPILSLGNEKGQTGYVGPRKAGD</sequence>
<reference evidence="2 3" key="1">
    <citation type="submission" date="2019-09" db="EMBL/GenBank/DDBJ databases">
        <title>Taxonomic organization of the family Brucellaceae based on a phylogenomic approach.</title>
        <authorList>
            <person name="Leclercq S."/>
            <person name="Cloeckaert A."/>
            <person name="Zygmunt M.S."/>
        </authorList>
    </citation>
    <scope>NUCLEOTIDE SEQUENCE [LARGE SCALE GENOMIC DNA]</scope>
    <source>
        <strain evidence="2 3">CCUG 34461</strain>
    </source>
</reference>
<evidence type="ECO:0000313" key="3">
    <source>
        <dbReference type="Proteomes" id="UP000441102"/>
    </source>
</evidence>
<proteinExistence type="predicted"/>
<dbReference type="AlphaFoldDB" id="A0A6I0DI89"/>
<dbReference type="PANTHER" id="PTHR41517:SF1">
    <property type="entry name" value="CUPIN"/>
    <property type="match status" value="1"/>
</dbReference>
<comment type="caution">
    <text evidence="2">The sequence shown here is derived from an EMBL/GenBank/DDBJ whole genome shotgun (WGS) entry which is preliminary data.</text>
</comment>
<accession>A0A6I0DI89</accession>
<dbReference type="PANTHER" id="PTHR41517">
    <property type="entry name" value="1,2-DIOXYGENASE PROTEIN-RELATED"/>
    <property type="match status" value="1"/>
</dbReference>
<dbReference type="InterPro" id="IPR047183">
    <property type="entry name" value="GDO-like"/>
</dbReference>
<dbReference type="Proteomes" id="UP000441102">
    <property type="component" value="Unassembled WGS sequence"/>
</dbReference>
<evidence type="ECO:0000313" key="2">
    <source>
        <dbReference type="EMBL" id="KAB2790326.1"/>
    </source>
</evidence>
<dbReference type="EMBL" id="WBWX01000019">
    <property type="protein sequence ID" value="KAB2790326.1"/>
    <property type="molecule type" value="Genomic_DNA"/>
</dbReference>
<organism evidence="2 3">
    <name type="scientific">Brucella anthropi</name>
    <name type="common">Ochrobactrum anthropi</name>
    <dbReference type="NCBI Taxonomy" id="529"/>
    <lineage>
        <taxon>Bacteria</taxon>
        <taxon>Pseudomonadati</taxon>
        <taxon>Pseudomonadota</taxon>
        <taxon>Alphaproteobacteria</taxon>
        <taxon>Hyphomicrobiales</taxon>
        <taxon>Brucellaceae</taxon>
        <taxon>Brucella/Ochrobactrum group</taxon>
        <taxon>Brucella</taxon>
    </lineage>
</organism>
<dbReference type="RefSeq" id="WP_151577153.1">
    <property type="nucleotide sequence ID" value="NZ_WBWX01000019.1"/>
</dbReference>
<dbReference type="SUPFAM" id="SSF51182">
    <property type="entry name" value="RmlC-like cupins"/>
    <property type="match status" value="1"/>
</dbReference>
<dbReference type="InterPro" id="IPR014710">
    <property type="entry name" value="RmlC-like_jellyroll"/>
</dbReference>
<protein>
    <recommendedName>
        <fullName evidence="4">Cupin domain-containing protein</fullName>
    </recommendedName>
</protein>
<dbReference type="Gene3D" id="2.60.120.10">
    <property type="entry name" value="Jelly Rolls"/>
    <property type="match status" value="2"/>
</dbReference>
<name>A0A6I0DI89_BRUAN</name>
<evidence type="ECO:0008006" key="4">
    <source>
        <dbReference type="Google" id="ProtNLM"/>
    </source>
</evidence>
<dbReference type="InterPro" id="IPR011051">
    <property type="entry name" value="RmlC_Cupin_sf"/>
</dbReference>
<feature type="region of interest" description="Disordered" evidence="1">
    <location>
        <begin position="353"/>
        <end position="372"/>
    </location>
</feature>